<evidence type="ECO:0000313" key="1">
    <source>
        <dbReference type="EMBL" id="KAJ9579601.1"/>
    </source>
</evidence>
<sequence>ILPTTILINENAFNMCPIFKPSVSFLISTFSICPLKFTVSVSAACSLEITSYAWNLD</sequence>
<feature type="non-terminal residue" evidence="1">
    <location>
        <position position="57"/>
    </location>
</feature>
<gene>
    <name evidence="1" type="ORF">L9F63_004786</name>
</gene>
<feature type="non-terminal residue" evidence="1">
    <location>
        <position position="1"/>
    </location>
</feature>
<reference evidence="1" key="2">
    <citation type="submission" date="2023-05" db="EMBL/GenBank/DDBJ databases">
        <authorList>
            <person name="Fouks B."/>
        </authorList>
    </citation>
    <scope>NUCLEOTIDE SEQUENCE</scope>
    <source>
        <strain evidence="1">Stay&amp;Tobe</strain>
        <tissue evidence="1">Testes</tissue>
    </source>
</reference>
<name>A0AAD7ZFT8_DIPPU</name>
<organism evidence="1 2">
    <name type="scientific">Diploptera punctata</name>
    <name type="common">Pacific beetle cockroach</name>
    <dbReference type="NCBI Taxonomy" id="6984"/>
    <lineage>
        <taxon>Eukaryota</taxon>
        <taxon>Metazoa</taxon>
        <taxon>Ecdysozoa</taxon>
        <taxon>Arthropoda</taxon>
        <taxon>Hexapoda</taxon>
        <taxon>Insecta</taxon>
        <taxon>Pterygota</taxon>
        <taxon>Neoptera</taxon>
        <taxon>Polyneoptera</taxon>
        <taxon>Dictyoptera</taxon>
        <taxon>Blattodea</taxon>
        <taxon>Blaberoidea</taxon>
        <taxon>Blaberidae</taxon>
        <taxon>Diplopterinae</taxon>
        <taxon>Diploptera</taxon>
    </lineage>
</organism>
<dbReference type="EMBL" id="JASPKZ010008385">
    <property type="protein sequence ID" value="KAJ9579601.1"/>
    <property type="molecule type" value="Genomic_DNA"/>
</dbReference>
<proteinExistence type="predicted"/>
<keyword evidence="2" id="KW-1185">Reference proteome</keyword>
<reference evidence="1" key="1">
    <citation type="journal article" date="2023" name="IScience">
        <title>Live-bearing cockroach genome reveals convergent evolutionary mechanisms linked to viviparity in insects and beyond.</title>
        <authorList>
            <person name="Fouks B."/>
            <person name="Harrison M.C."/>
            <person name="Mikhailova A.A."/>
            <person name="Marchal E."/>
            <person name="English S."/>
            <person name="Carruthers M."/>
            <person name="Jennings E.C."/>
            <person name="Chiamaka E.L."/>
            <person name="Frigard R.A."/>
            <person name="Pippel M."/>
            <person name="Attardo G.M."/>
            <person name="Benoit J.B."/>
            <person name="Bornberg-Bauer E."/>
            <person name="Tobe S.S."/>
        </authorList>
    </citation>
    <scope>NUCLEOTIDE SEQUENCE</scope>
    <source>
        <strain evidence="1">Stay&amp;Tobe</strain>
    </source>
</reference>
<comment type="caution">
    <text evidence="1">The sequence shown here is derived from an EMBL/GenBank/DDBJ whole genome shotgun (WGS) entry which is preliminary data.</text>
</comment>
<dbReference type="AlphaFoldDB" id="A0AAD7ZFT8"/>
<dbReference type="Proteomes" id="UP001233999">
    <property type="component" value="Unassembled WGS sequence"/>
</dbReference>
<accession>A0AAD7ZFT8</accession>
<protein>
    <submittedName>
        <fullName evidence="1">Uncharacterized protein</fullName>
    </submittedName>
</protein>
<evidence type="ECO:0000313" key="2">
    <source>
        <dbReference type="Proteomes" id="UP001233999"/>
    </source>
</evidence>